<dbReference type="RefSeq" id="WP_126447427.1">
    <property type="nucleotide sequence ID" value="NZ_CP034549.1"/>
</dbReference>
<keyword evidence="2" id="KW-1185">Reference proteome</keyword>
<sequence>MWKYLEKHWGNVLSYYEQLMRTRDKVPRINDSAIEEVIELIRPLLLTSYPFSVDKLLNGSHLSHTGKEINRLPYLATLHHPDYNLDVYLLTKAVKQSSKDFMEVNVSQVDNSVKIANENYSLPMWEAIIHINPELHHKIVALSPNHPWTLYREAKNKMLSTKSQNNQPSSNQLAGYPQWLINDVDYRIIKPLKFLFQYQVPDSDIMIYCFLDPKNLETIHFKQSL</sequence>
<dbReference type="AlphaFoldDB" id="A0A3S9MYT0"/>
<dbReference type="OrthoDB" id="1143766at2"/>
<organism evidence="1 2">
    <name type="scientific">Nonlabens ponticola</name>
    <dbReference type="NCBI Taxonomy" id="2496866"/>
    <lineage>
        <taxon>Bacteria</taxon>
        <taxon>Pseudomonadati</taxon>
        <taxon>Bacteroidota</taxon>
        <taxon>Flavobacteriia</taxon>
        <taxon>Flavobacteriales</taxon>
        <taxon>Flavobacteriaceae</taxon>
        <taxon>Nonlabens</taxon>
    </lineage>
</organism>
<evidence type="ECO:0000313" key="1">
    <source>
        <dbReference type="EMBL" id="AZQ44213.1"/>
    </source>
</evidence>
<reference evidence="1 2" key="1">
    <citation type="submission" date="2018-12" db="EMBL/GenBank/DDBJ databases">
        <title>Complete genome of Nonlabens sp. MJ115.</title>
        <authorList>
            <person name="Choi H.S."/>
            <person name="Jung J."/>
        </authorList>
    </citation>
    <scope>NUCLEOTIDE SEQUENCE [LARGE SCALE GENOMIC DNA]</scope>
    <source>
        <strain evidence="1 2">MJ115</strain>
    </source>
</reference>
<dbReference type="KEGG" id="noj:EJ995_08185"/>
<evidence type="ECO:0000313" key="2">
    <source>
        <dbReference type="Proteomes" id="UP000279600"/>
    </source>
</evidence>
<protein>
    <submittedName>
        <fullName evidence="1">Uncharacterized protein</fullName>
    </submittedName>
</protein>
<dbReference type="Proteomes" id="UP000279600">
    <property type="component" value="Chromosome"/>
</dbReference>
<gene>
    <name evidence="1" type="ORF">EJ995_08185</name>
</gene>
<name>A0A3S9MYT0_9FLAO</name>
<accession>A0A3S9MYT0</accession>
<dbReference type="EMBL" id="CP034549">
    <property type="protein sequence ID" value="AZQ44213.1"/>
    <property type="molecule type" value="Genomic_DNA"/>
</dbReference>
<proteinExistence type="predicted"/>